<dbReference type="FunFam" id="3.40.1440.10:FF:000001">
    <property type="entry name" value="UvrABC system protein C"/>
    <property type="match status" value="1"/>
</dbReference>
<evidence type="ECO:0000256" key="3">
    <source>
        <dbReference type="ARBA" id="ARBA00022769"/>
    </source>
</evidence>
<dbReference type="InterPro" id="IPR001162">
    <property type="entry name" value="UvrC_RNase_H_dom"/>
</dbReference>
<keyword evidence="1" id="KW-0963">Cytoplasm</keyword>
<reference evidence="9 10" key="1">
    <citation type="journal article" date="2016" name="Nat. Commun.">
        <title>Thousands of microbial genomes shed light on interconnected biogeochemical processes in an aquifer system.</title>
        <authorList>
            <person name="Anantharaman K."/>
            <person name="Brown C.T."/>
            <person name="Hug L.A."/>
            <person name="Sharon I."/>
            <person name="Castelle C.J."/>
            <person name="Probst A.J."/>
            <person name="Thomas B.C."/>
            <person name="Singh A."/>
            <person name="Wilkins M.J."/>
            <person name="Karaoz U."/>
            <person name="Brodie E.L."/>
            <person name="Williams K.H."/>
            <person name="Hubbard S.S."/>
            <person name="Banfield J.F."/>
        </authorList>
    </citation>
    <scope>NUCLEOTIDE SEQUENCE [LARGE SCALE GENOMIC DNA]</scope>
</reference>
<feature type="domain" description="GIY-YIG" evidence="7">
    <location>
        <begin position="9"/>
        <end position="87"/>
    </location>
</feature>
<dbReference type="EMBL" id="MHQL01000010">
    <property type="protein sequence ID" value="OHA03670.1"/>
    <property type="molecule type" value="Genomic_DNA"/>
</dbReference>
<dbReference type="SUPFAM" id="SSF46600">
    <property type="entry name" value="C-terminal UvrC-binding domain of UvrB"/>
    <property type="match status" value="1"/>
</dbReference>
<dbReference type="SUPFAM" id="SSF82771">
    <property type="entry name" value="GIY-YIG endonuclease"/>
    <property type="match status" value="1"/>
</dbReference>
<dbReference type="Gene3D" id="4.10.860.10">
    <property type="entry name" value="UVR domain"/>
    <property type="match status" value="1"/>
</dbReference>
<dbReference type="PANTHER" id="PTHR30562">
    <property type="entry name" value="UVRC/OXIDOREDUCTASE"/>
    <property type="match status" value="1"/>
</dbReference>
<dbReference type="InterPro" id="IPR038476">
    <property type="entry name" value="UvrC_RNase_H_dom_sf"/>
</dbReference>
<feature type="domain" description="UvrC family homology region profile" evidence="8">
    <location>
        <begin position="246"/>
        <end position="371"/>
    </location>
</feature>
<evidence type="ECO:0000256" key="1">
    <source>
        <dbReference type="ARBA" id="ARBA00022490"/>
    </source>
</evidence>
<dbReference type="InterPro" id="IPR036876">
    <property type="entry name" value="UVR_dom_sf"/>
</dbReference>
<dbReference type="SMART" id="SM00465">
    <property type="entry name" value="GIYc"/>
    <property type="match status" value="1"/>
</dbReference>
<dbReference type="Pfam" id="PF08459">
    <property type="entry name" value="UvrC_RNaseH_dom"/>
    <property type="match status" value="1"/>
</dbReference>
<dbReference type="GO" id="GO:0006289">
    <property type="term" value="P:nucleotide-excision repair"/>
    <property type="evidence" value="ECO:0007669"/>
    <property type="project" value="InterPro"/>
</dbReference>
<dbReference type="Gene3D" id="3.40.1440.10">
    <property type="entry name" value="GIY-YIG endonuclease"/>
    <property type="match status" value="1"/>
</dbReference>
<dbReference type="InterPro" id="IPR035901">
    <property type="entry name" value="GIY-YIG_endonuc_sf"/>
</dbReference>
<evidence type="ECO:0000259" key="8">
    <source>
        <dbReference type="PROSITE" id="PS50165"/>
    </source>
</evidence>
<evidence type="ECO:0000259" key="7">
    <source>
        <dbReference type="PROSITE" id="PS50164"/>
    </source>
</evidence>
<protein>
    <recommendedName>
        <fullName evidence="11">Excinuclease ABC subunit C</fullName>
    </recommendedName>
</protein>
<evidence type="ECO:0000313" key="9">
    <source>
        <dbReference type="EMBL" id="OHA03670.1"/>
    </source>
</evidence>
<dbReference type="Proteomes" id="UP000177811">
    <property type="component" value="Unassembled WGS sequence"/>
</dbReference>
<dbReference type="AlphaFoldDB" id="A0A1G2KW88"/>
<evidence type="ECO:0000313" key="10">
    <source>
        <dbReference type="Proteomes" id="UP000177811"/>
    </source>
</evidence>
<dbReference type="Pfam" id="PF02151">
    <property type="entry name" value="UVR"/>
    <property type="match status" value="1"/>
</dbReference>
<keyword evidence="5" id="KW-0234">DNA repair</keyword>
<dbReference type="Gene3D" id="3.30.420.340">
    <property type="entry name" value="UvrC, RNAse H endonuclease domain"/>
    <property type="match status" value="1"/>
</dbReference>
<evidence type="ECO:0000256" key="2">
    <source>
        <dbReference type="ARBA" id="ARBA00022763"/>
    </source>
</evidence>
<organism evidence="9 10">
    <name type="scientific">Candidatus Sungbacteria bacterium RIFCSPHIGHO2_02_FULL_51_29</name>
    <dbReference type="NCBI Taxonomy" id="1802273"/>
    <lineage>
        <taxon>Bacteria</taxon>
        <taxon>Candidatus Sungiibacteriota</taxon>
    </lineage>
</organism>
<dbReference type="PROSITE" id="PS50164">
    <property type="entry name" value="GIY_YIG"/>
    <property type="match status" value="1"/>
</dbReference>
<dbReference type="PROSITE" id="PS50151">
    <property type="entry name" value="UVR"/>
    <property type="match status" value="1"/>
</dbReference>
<accession>A0A1G2KW88</accession>
<keyword evidence="4" id="KW-0267">Excision nuclease</keyword>
<keyword evidence="2" id="KW-0227">DNA damage</keyword>
<dbReference type="PANTHER" id="PTHR30562:SF1">
    <property type="entry name" value="UVRABC SYSTEM PROTEIN C"/>
    <property type="match status" value="1"/>
</dbReference>
<dbReference type="Pfam" id="PF01541">
    <property type="entry name" value="GIY-YIG"/>
    <property type="match status" value="1"/>
</dbReference>
<keyword evidence="3" id="KW-0228">DNA excision</keyword>
<evidence type="ECO:0000259" key="6">
    <source>
        <dbReference type="PROSITE" id="PS50151"/>
    </source>
</evidence>
<dbReference type="InterPro" id="IPR047296">
    <property type="entry name" value="GIY-YIG_UvrC_Cho"/>
</dbReference>
<dbReference type="GO" id="GO:0009380">
    <property type="term" value="C:excinuclease repair complex"/>
    <property type="evidence" value="ECO:0007669"/>
    <property type="project" value="TreeGrafter"/>
</dbReference>
<dbReference type="InterPro" id="IPR050066">
    <property type="entry name" value="UvrABC_protein_C"/>
</dbReference>
<evidence type="ECO:0000256" key="5">
    <source>
        <dbReference type="ARBA" id="ARBA00023204"/>
    </source>
</evidence>
<feature type="domain" description="UVR" evidence="6">
    <location>
        <begin position="206"/>
        <end position="241"/>
    </location>
</feature>
<dbReference type="CDD" id="cd10434">
    <property type="entry name" value="GIY-YIG_UvrC_Cho"/>
    <property type="match status" value="1"/>
</dbReference>
<evidence type="ECO:0008006" key="11">
    <source>
        <dbReference type="Google" id="ProtNLM"/>
    </source>
</evidence>
<proteinExistence type="predicted"/>
<dbReference type="InterPro" id="IPR001943">
    <property type="entry name" value="UVR_dom"/>
</dbReference>
<name>A0A1G2KW88_9BACT</name>
<dbReference type="InterPro" id="IPR000305">
    <property type="entry name" value="GIY-YIG_endonuc"/>
</dbReference>
<dbReference type="GO" id="GO:0009381">
    <property type="term" value="F:excinuclease ABC activity"/>
    <property type="evidence" value="ECO:0007669"/>
    <property type="project" value="InterPro"/>
</dbReference>
<sequence length="443" mass="50824">MKKPLHIPKTPGIYIFRDRQRAPLYIGKAGNLRSRLSFYFSRSPKSARSEKLLTETRALTIIKTASDIEALIAEAEHIKKYSPKYNVLMRDDKNYLYVAITREPFPKIYVTHQPRKREAGMPEQRTADYIGPFTDGTALKTTLRALRGVFPYCTCQKPHPRTCLNAEIGRCLGVCCKKPVTTDAMERRRYKKNIASIIGVLRGRGRFMMKAARRAMREAAQNEHFEKAAKFRDELFGLERVFAHAHVLSQSFRDIRKKAAFNMEQELSRLLGVRGTIVRLEGYDISNISGRDAVGSMVVFIKKNAGGPRNYYAPDKKSYRHFRIKTVSGANDPAMIREVLSRRLKHREWPRPDILVIDGGLAQLHAAMDVVHATAATAGSARPLVTALAKRKEELYSEEESAPIELKKQPEHLLHLFQNIRNESHRFAKRYHHKRRELAFKKN</sequence>
<comment type="caution">
    <text evidence="9">The sequence shown here is derived from an EMBL/GenBank/DDBJ whole genome shotgun (WGS) entry which is preliminary data.</text>
</comment>
<evidence type="ECO:0000256" key="4">
    <source>
        <dbReference type="ARBA" id="ARBA00022881"/>
    </source>
</evidence>
<dbReference type="PROSITE" id="PS50165">
    <property type="entry name" value="UVRC"/>
    <property type="match status" value="1"/>
</dbReference>
<gene>
    <name evidence="9" type="ORF">A3C16_03465</name>
</gene>